<reference evidence="3" key="3">
    <citation type="submission" date="2016-11" db="EMBL/GenBank/DDBJ databases">
        <authorList>
            <person name="Jaros S."/>
            <person name="Januszkiewicz K."/>
            <person name="Wedrychowicz H."/>
        </authorList>
    </citation>
    <scope>NUCLEOTIDE SEQUENCE [LARGE SCALE GENOMIC DNA]</scope>
    <source>
        <strain evidence="3">DSM 27989</strain>
    </source>
</reference>
<reference evidence="2" key="1">
    <citation type="journal article" date="2014" name="Int. J. Syst. Evol. Microbiol.">
        <title>Complete genome of a new Firmicutes species belonging to the dominant human colonic microbiota ('Ruminococcus bicirculans') reveals two chromosomes and a selective capacity to utilize plant glucans.</title>
        <authorList>
            <consortium name="NISC Comparative Sequencing Program"/>
            <person name="Wegmann U."/>
            <person name="Louis P."/>
            <person name="Goesmann A."/>
            <person name="Henrissat B."/>
            <person name="Duncan S.H."/>
            <person name="Flint H.J."/>
        </authorList>
    </citation>
    <scope>NUCLEOTIDE SEQUENCE</scope>
    <source>
        <strain evidence="2">CGMCC 1.12707</strain>
    </source>
</reference>
<dbReference type="Gene3D" id="3.40.50.1820">
    <property type="entry name" value="alpha/beta hydrolase"/>
    <property type="match status" value="1"/>
</dbReference>
<proteinExistence type="predicted"/>
<dbReference type="SUPFAM" id="SSF53474">
    <property type="entry name" value="alpha/beta-Hydrolases"/>
    <property type="match status" value="1"/>
</dbReference>
<gene>
    <name evidence="2" type="ORF">GCM10010984_20690</name>
    <name evidence="3" type="ORF">SAMN05443634_11176</name>
</gene>
<dbReference type="EMBL" id="BMFL01000013">
    <property type="protein sequence ID" value="GGF03092.1"/>
    <property type="molecule type" value="Genomic_DNA"/>
</dbReference>
<reference evidence="2" key="5">
    <citation type="submission" date="2024-05" db="EMBL/GenBank/DDBJ databases">
        <authorList>
            <person name="Sun Q."/>
            <person name="Zhou Y."/>
        </authorList>
    </citation>
    <scope>NUCLEOTIDE SEQUENCE</scope>
    <source>
        <strain evidence="2">CGMCC 1.12707</strain>
    </source>
</reference>
<name>A0A1M7BNQ6_9FLAO</name>
<dbReference type="InterPro" id="IPR008886">
    <property type="entry name" value="UPF0227/Esterase_YqiA"/>
</dbReference>
<evidence type="ECO:0000313" key="4">
    <source>
        <dbReference type="Proteomes" id="UP000184120"/>
    </source>
</evidence>
<reference evidence="4" key="2">
    <citation type="submission" date="2016-11" db="EMBL/GenBank/DDBJ databases">
        <authorList>
            <person name="Varghese N."/>
            <person name="Submissions S."/>
        </authorList>
    </citation>
    <scope>NUCLEOTIDE SEQUENCE [LARGE SCALE GENOMIC DNA]</scope>
    <source>
        <strain evidence="4">DSM 27989</strain>
    </source>
</reference>
<dbReference type="EMBL" id="FRBH01000011">
    <property type="protein sequence ID" value="SHL56685.1"/>
    <property type="molecule type" value="Genomic_DNA"/>
</dbReference>
<sequence>MKFAYLHGYQGFVTDEKRIYLDSLGECYAPLIDYDTDNTIIQELLVKFKEEPIDFIAGTSLGGMISYYLGMMLNIPVLMFNPAVIAIERLKPFLPEVLLNSVPSKKNTVFTGLKDDVIEPQLQIEFVENLQKQNGNIEQFFDAEMTHLVTLDEFERAFKKFIELKKVSKL</sequence>
<evidence type="ECO:0000313" key="5">
    <source>
        <dbReference type="Proteomes" id="UP000650994"/>
    </source>
</evidence>
<reference evidence="5" key="4">
    <citation type="journal article" date="2019" name="Int. J. Syst. Evol. Microbiol.">
        <title>The Global Catalogue of Microorganisms (GCM) 10K type strain sequencing project: providing services to taxonomists for standard genome sequencing and annotation.</title>
        <authorList>
            <consortium name="The Broad Institute Genomics Platform"/>
            <consortium name="The Broad Institute Genome Sequencing Center for Infectious Disease"/>
            <person name="Wu L."/>
            <person name="Ma J."/>
        </authorList>
    </citation>
    <scope>NUCLEOTIDE SEQUENCE [LARGE SCALE GENOMIC DNA]</scope>
    <source>
        <strain evidence="5">CGMCC 1.12707</strain>
    </source>
</reference>
<keyword evidence="1" id="KW-0812">Transmembrane</keyword>
<keyword evidence="1" id="KW-0472">Membrane</keyword>
<feature type="transmembrane region" description="Helical" evidence="1">
    <location>
        <begin position="65"/>
        <end position="87"/>
    </location>
</feature>
<evidence type="ECO:0000256" key="1">
    <source>
        <dbReference type="SAM" id="Phobius"/>
    </source>
</evidence>
<dbReference type="InterPro" id="IPR029058">
    <property type="entry name" value="AB_hydrolase_fold"/>
</dbReference>
<evidence type="ECO:0000313" key="2">
    <source>
        <dbReference type="EMBL" id="GGF03092.1"/>
    </source>
</evidence>
<protein>
    <submittedName>
        <fullName evidence="3">Uncharacterized protein</fullName>
    </submittedName>
</protein>
<dbReference type="AlphaFoldDB" id="A0A1M7BNQ6"/>
<evidence type="ECO:0000313" key="3">
    <source>
        <dbReference type="EMBL" id="SHL56685.1"/>
    </source>
</evidence>
<accession>A0A1M7BNQ6</accession>
<dbReference type="OrthoDB" id="1438136at2"/>
<dbReference type="Proteomes" id="UP000650994">
    <property type="component" value="Unassembled WGS sequence"/>
</dbReference>
<organism evidence="3 4">
    <name type="scientific">Chishuiella changwenlii</name>
    <dbReference type="NCBI Taxonomy" id="1434701"/>
    <lineage>
        <taxon>Bacteria</taxon>
        <taxon>Pseudomonadati</taxon>
        <taxon>Bacteroidota</taxon>
        <taxon>Flavobacteriia</taxon>
        <taxon>Flavobacteriales</taxon>
        <taxon>Weeksellaceae</taxon>
        <taxon>Chishuiella</taxon>
    </lineage>
</organism>
<dbReference type="STRING" id="1434701.SAMN05443634_11176"/>
<dbReference type="RefSeq" id="WP_072933581.1">
    <property type="nucleotide sequence ID" value="NZ_BMFL01000013.1"/>
</dbReference>
<dbReference type="Proteomes" id="UP000184120">
    <property type="component" value="Unassembled WGS sequence"/>
</dbReference>
<keyword evidence="1" id="KW-1133">Transmembrane helix</keyword>
<keyword evidence="5" id="KW-1185">Reference proteome</keyword>
<dbReference type="Pfam" id="PF05728">
    <property type="entry name" value="UPF0227"/>
    <property type="match status" value="1"/>
</dbReference>